<dbReference type="PANTHER" id="PTHR32114">
    <property type="entry name" value="ABC TRANSPORTER ABCH.3"/>
    <property type="match status" value="1"/>
</dbReference>
<feature type="region of interest" description="Disordered" evidence="4">
    <location>
        <begin position="190"/>
        <end position="216"/>
    </location>
</feature>
<keyword evidence="7" id="KW-1185">Reference proteome</keyword>
<evidence type="ECO:0000313" key="6">
    <source>
        <dbReference type="EMBL" id="MFC7318406.1"/>
    </source>
</evidence>
<reference evidence="6 7" key="1">
    <citation type="journal article" date="2019" name="Int. J. Syst. Evol. Microbiol.">
        <title>The Global Catalogue of Microorganisms (GCM) 10K type strain sequencing project: providing services to taxonomists for standard genome sequencing and annotation.</title>
        <authorList>
            <consortium name="The Broad Institute Genomics Platform"/>
            <consortium name="The Broad Institute Genome Sequencing Center for Infectious Disease"/>
            <person name="Wu L."/>
            <person name="Ma J."/>
        </authorList>
    </citation>
    <scope>NUCLEOTIDE SEQUENCE [LARGE SCALE GENOMIC DNA]</scope>
    <source>
        <strain evidence="6 7">PSR21</strain>
    </source>
</reference>
<comment type="similarity">
    <text evidence="2">Belongs to the Sph1/Sph2 family.</text>
</comment>
<evidence type="ECO:0000256" key="4">
    <source>
        <dbReference type="SAM" id="MobiDB-lite"/>
    </source>
</evidence>
<sequence>MKSPQIVAEEVTVDVRNVGGITETDVTFSPGVTILRGRNATNRTSLLQALMAGLGSTDVSLKGDADEGAVELTVDGETYRRTLRREGSAVAFEGDAYLDDPTTAELFAFLLENNEARRTVARGDDLHDIIMRPVDTDEIEAEIDRLETEKRRLDDELDAIESLDDELGDLEAEREELKRRIEAKREELEGKEAEIEAADADIKQSRQEQSALEETLGKLSEARSALETARFDSVSERESIDALEAERDELETELAELPDEPEATGDLETRQEQLRARQRSLEQTINELQSIVQFNREMVEGTATDVTEALADDEGPVTDRLLDGDTTVCWTCGTEVDVDQVETTIDRLQSLRKEKLNERNAVRSELREVKERLDGLEARRGRRERLENRLSRIEDELDRRRDRLETLESRREEQEARIEDLEAAVEEQESEDYSTVLALHREANELEFELGQLESDLEETADRIDTLESRLDERERLEREREAVSEELTDLRTRIETLETRAVEQFNEHMATVLDLLEYANLDRIWLERTERTVREGRRKVESTVFELHVVRTTESGTAYEDTIDHLSESEREVTGLVFALAGYLVHDVYETCPFMLLDSLEAIDADRIARLVDYFESQAEFLVVALLPEDAQALDDGYRRIDEI</sequence>
<feature type="compositionally biased region" description="Basic and acidic residues" evidence="4">
    <location>
        <begin position="190"/>
        <end position="206"/>
    </location>
</feature>
<dbReference type="Proteomes" id="UP001596547">
    <property type="component" value="Unassembled WGS sequence"/>
</dbReference>
<protein>
    <submittedName>
        <fullName evidence="6">Archaea-specific SMC-related protein</fullName>
    </submittedName>
</protein>
<feature type="domain" description="Rad50/SbcC-type AAA" evidence="5">
    <location>
        <begin position="14"/>
        <end position="225"/>
    </location>
</feature>
<name>A0ABD6AD58_9EURY</name>
<proteinExistence type="inferred from homology"/>
<dbReference type="AlphaFoldDB" id="A0ABD6AD58"/>
<evidence type="ECO:0000313" key="7">
    <source>
        <dbReference type="Proteomes" id="UP001596547"/>
    </source>
</evidence>
<feature type="region of interest" description="Disordered" evidence="4">
    <location>
        <begin position="248"/>
        <end position="267"/>
    </location>
</feature>
<feature type="coiled-coil region" evidence="3">
    <location>
        <begin position="338"/>
        <end position="508"/>
    </location>
</feature>
<evidence type="ECO:0000259" key="5">
    <source>
        <dbReference type="Pfam" id="PF13476"/>
    </source>
</evidence>
<dbReference type="Pfam" id="PF13476">
    <property type="entry name" value="AAA_23"/>
    <property type="match status" value="1"/>
</dbReference>
<dbReference type="InterPro" id="IPR038729">
    <property type="entry name" value="Rad50/SbcC_AAA"/>
</dbReference>
<comment type="caution">
    <text evidence="6">The sequence shown here is derived from an EMBL/GenBank/DDBJ whole genome shotgun (WGS) entry which is preliminary data.</text>
</comment>
<feature type="compositionally biased region" description="Acidic residues" evidence="4">
    <location>
        <begin position="248"/>
        <end position="265"/>
    </location>
</feature>
<gene>
    <name evidence="6" type="ORF">ACFQPE_16625</name>
</gene>
<keyword evidence="1 3" id="KW-0175">Coiled coil</keyword>
<dbReference type="EMBL" id="JBHTBF010000003">
    <property type="protein sequence ID" value="MFC7318406.1"/>
    <property type="molecule type" value="Genomic_DNA"/>
</dbReference>
<accession>A0ABD6AD58</accession>
<dbReference type="RefSeq" id="WP_276305803.1">
    <property type="nucleotide sequence ID" value="NZ_CP119993.1"/>
</dbReference>
<dbReference type="PANTHER" id="PTHR32114:SF2">
    <property type="entry name" value="ABC TRANSPORTER ABCH.3"/>
    <property type="match status" value="1"/>
</dbReference>
<organism evidence="6 7">
    <name type="scientific">Halomarina halobia</name>
    <dbReference type="NCBI Taxonomy" id="3033386"/>
    <lineage>
        <taxon>Archaea</taxon>
        <taxon>Methanobacteriati</taxon>
        <taxon>Methanobacteriota</taxon>
        <taxon>Stenosarchaea group</taxon>
        <taxon>Halobacteria</taxon>
        <taxon>Halobacteriales</taxon>
        <taxon>Natronomonadaceae</taxon>
        <taxon>Halomarina</taxon>
    </lineage>
</organism>
<evidence type="ECO:0000256" key="2">
    <source>
        <dbReference type="ARBA" id="ARBA00049666"/>
    </source>
</evidence>
<dbReference type="NCBIfam" id="NF045487">
    <property type="entry name" value="ASRP"/>
    <property type="match status" value="1"/>
</dbReference>
<evidence type="ECO:0000256" key="1">
    <source>
        <dbReference type="ARBA" id="ARBA00023054"/>
    </source>
</evidence>
<dbReference type="Gene3D" id="3.40.50.300">
    <property type="entry name" value="P-loop containing nucleotide triphosphate hydrolases"/>
    <property type="match status" value="2"/>
</dbReference>
<dbReference type="SUPFAM" id="SSF52540">
    <property type="entry name" value="P-loop containing nucleoside triphosphate hydrolases"/>
    <property type="match status" value="1"/>
</dbReference>
<dbReference type="InterPro" id="IPR027417">
    <property type="entry name" value="P-loop_NTPase"/>
</dbReference>
<dbReference type="GeneID" id="79317416"/>
<evidence type="ECO:0000256" key="3">
    <source>
        <dbReference type="SAM" id="Coils"/>
    </source>
</evidence>